<dbReference type="GO" id="GO:0005768">
    <property type="term" value="C:endosome"/>
    <property type="evidence" value="ECO:0007669"/>
    <property type="project" value="TreeGrafter"/>
</dbReference>
<dbReference type="Gene3D" id="1.25.40.90">
    <property type="match status" value="1"/>
</dbReference>
<evidence type="ECO:0000256" key="4">
    <source>
        <dbReference type="SAM" id="MobiDB-lite"/>
    </source>
</evidence>
<comment type="subcellular location">
    <subcellularLocation>
        <location evidence="1">Cytoplasmic vesicle</location>
        <location evidence="1">Clathrin-coated vesicle</location>
    </subcellularLocation>
</comment>
<feature type="region of interest" description="Disordered" evidence="4">
    <location>
        <begin position="162"/>
        <end position="197"/>
    </location>
</feature>
<comment type="similarity">
    <text evidence="2">Belongs to the epsin family.</text>
</comment>
<dbReference type="STRING" id="69332.A0A388MG96"/>
<evidence type="ECO:0000256" key="1">
    <source>
        <dbReference type="ARBA" id="ARBA00004132"/>
    </source>
</evidence>
<organism evidence="6 7">
    <name type="scientific">Chara braunii</name>
    <name type="common">Braun's stonewort</name>
    <dbReference type="NCBI Taxonomy" id="69332"/>
    <lineage>
        <taxon>Eukaryota</taxon>
        <taxon>Viridiplantae</taxon>
        <taxon>Streptophyta</taxon>
        <taxon>Charophyceae</taxon>
        <taxon>Charales</taxon>
        <taxon>Characeae</taxon>
        <taxon>Chara</taxon>
    </lineage>
</organism>
<evidence type="ECO:0000313" key="7">
    <source>
        <dbReference type="Proteomes" id="UP000265515"/>
    </source>
</evidence>
<feature type="compositionally biased region" description="Polar residues" evidence="4">
    <location>
        <begin position="569"/>
        <end position="589"/>
    </location>
</feature>
<feature type="region of interest" description="Disordered" evidence="4">
    <location>
        <begin position="727"/>
        <end position="778"/>
    </location>
</feature>
<accession>A0A388MG96</accession>
<dbReference type="Gramene" id="GBG93509">
    <property type="protein sequence ID" value="GBG93509"/>
    <property type="gene ID" value="CBR_g72434"/>
</dbReference>
<evidence type="ECO:0000256" key="3">
    <source>
        <dbReference type="ARBA" id="ARBA00023329"/>
    </source>
</evidence>
<comment type="caution">
    <text evidence="6">The sequence shown here is derived from an EMBL/GenBank/DDBJ whole genome shotgun (WGS) entry which is preliminary data.</text>
</comment>
<feature type="region of interest" description="Disordered" evidence="4">
    <location>
        <begin position="523"/>
        <end position="623"/>
    </location>
</feature>
<gene>
    <name evidence="6" type="ORF">CBR_g72434</name>
</gene>
<dbReference type="CDD" id="cd03571">
    <property type="entry name" value="ENTH"/>
    <property type="match status" value="1"/>
</dbReference>
<feature type="compositionally biased region" description="Basic and acidic residues" evidence="4">
    <location>
        <begin position="542"/>
        <end position="555"/>
    </location>
</feature>
<dbReference type="SUPFAM" id="SSF48464">
    <property type="entry name" value="ENTH/VHS domain"/>
    <property type="match status" value="1"/>
</dbReference>
<dbReference type="GO" id="GO:0006897">
    <property type="term" value="P:endocytosis"/>
    <property type="evidence" value="ECO:0007669"/>
    <property type="project" value="TreeGrafter"/>
</dbReference>
<feature type="compositionally biased region" description="Basic and acidic residues" evidence="4">
    <location>
        <begin position="319"/>
        <end position="335"/>
    </location>
</feature>
<feature type="compositionally biased region" description="Basic and acidic residues" evidence="4">
    <location>
        <begin position="804"/>
        <end position="816"/>
    </location>
</feature>
<dbReference type="PANTHER" id="PTHR12276:SF45">
    <property type="entry name" value="CLATHRIN INTERACTOR 1"/>
    <property type="match status" value="1"/>
</dbReference>
<feature type="compositionally biased region" description="Basic and acidic residues" evidence="4">
    <location>
        <begin position="343"/>
        <end position="427"/>
    </location>
</feature>
<dbReference type="InterPro" id="IPR008942">
    <property type="entry name" value="ENTH_VHS"/>
</dbReference>
<evidence type="ECO:0000313" key="6">
    <source>
        <dbReference type="EMBL" id="GBG93509.1"/>
    </source>
</evidence>
<keyword evidence="3" id="KW-0968">Cytoplasmic vesicle</keyword>
<feature type="compositionally biased region" description="Pro residues" evidence="4">
    <location>
        <begin position="865"/>
        <end position="883"/>
    </location>
</feature>
<feature type="compositionally biased region" description="Low complexity" evidence="4">
    <location>
        <begin position="728"/>
        <end position="778"/>
    </location>
</feature>
<feature type="compositionally biased region" description="Basic and acidic residues" evidence="4">
    <location>
        <begin position="434"/>
        <end position="450"/>
    </location>
</feature>
<reference evidence="6 7" key="1">
    <citation type="journal article" date="2018" name="Cell">
        <title>The Chara Genome: Secondary Complexity and Implications for Plant Terrestrialization.</title>
        <authorList>
            <person name="Nishiyama T."/>
            <person name="Sakayama H."/>
            <person name="Vries J.D."/>
            <person name="Buschmann H."/>
            <person name="Saint-Marcoux D."/>
            <person name="Ullrich K.K."/>
            <person name="Haas F.B."/>
            <person name="Vanderstraeten L."/>
            <person name="Becker D."/>
            <person name="Lang D."/>
            <person name="Vosolsobe S."/>
            <person name="Rombauts S."/>
            <person name="Wilhelmsson P.K.I."/>
            <person name="Janitza P."/>
            <person name="Kern R."/>
            <person name="Heyl A."/>
            <person name="Rumpler F."/>
            <person name="Villalobos L.I.A.C."/>
            <person name="Clay J.M."/>
            <person name="Skokan R."/>
            <person name="Toyoda A."/>
            <person name="Suzuki Y."/>
            <person name="Kagoshima H."/>
            <person name="Schijlen E."/>
            <person name="Tajeshwar N."/>
            <person name="Catarino B."/>
            <person name="Hetherington A.J."/>
            <person name="Saltykova A."/>
            <person name="Bonnot C."/>
            <person name="Breuninger H."/>
            <person name="Symeonidi A."/>
            <person name="Radhakrishnan G.V."/>
            <person name="Van Nieuwerburgh F."/>
            <person name="Deforce D."/>
            <person name="Chang C."/>
            <person name="Karol K.G."/>
            <person name="Hedrich R."/>
            <person name="Ulvskov P."/>
            <person name="Glockner G."/>
            <person name="Delwiche C.F."/>
            <person name="Petrasek J."/>
            <person name="Van de Peer Y."/>
            <person name="Friml J."/>
            <person name="Beilby M."/>
            <person name="Dolan L."/>
            <person name="Kohara Y."/>
            <person name="Sugano S."/>
            <person name="Fujiyama A."/>
            <person name="Delaux P.-M."/>
            <person name="Quint M."/>
            <person name="TheiBen G."/>
            <person name="Hagemann M."/>
            <person name="Harholt J."/>
            <person name="Dunand C."/>
            <person name="Zachgo S."/>
            <person name="Langdale J."/>
            <person name="Maumus F."/>
            <person name="Straeten D.V.D."/>
            <person name="Gould S.B."/>
            <person name="Rensing S.A."/>
        </authorList>
    </citation>
    <scope>NUCLEOTIDE SEQUENCE [LARGE SCALE GENOMIC DNA]</scope>
    <source>
        <strain evidence="6 7">S276</strain>
    </source>
</reference>
<dbReference type="EMBL" id="BFEA01002083">
    <property type="protein sequence ID" value="GBG93509.1"/>
    <property type="molecule type" value="Genomic_DNA"/>
</dbReference>
<feature type="domain" description="ENTH" evidence="5">
    <location>
        <begin position="20"/>
        <end position="152"/>
    </location>
</feature>
<dbReference type="Proteomes" id="UP000265515">
    <property type="component" value="Unassembled WGS sequence"/>
</dbReference>
<dbReference type="GO" id="GO:0005543">
    <property type="term" value="F:phospholipid binding"/>
    <property type="evidence" value="ECO:0007669"/>
    <property type="project" value="TreeGrafter"/>
</dbReference>
<dbReference type="GO" id="GO:0005886">
    <property type="term" value="C:plasma membrane"/>
    <property type="evidence" value="ECO:0007669"/>
    <property type="project" value="TreeGrafter"/>
</dbReference>
<feature type="compositionally biased region" description="Polar residues" evidence="4">
    <location>
        <begin position="817"/>
        <end position="832"/>
    </location>
</feature>
<dbReference type="AlphaFoldDB" id="A0A388MG96"/>
<dbReference type="FunFam" id="1.25.40.90:FF:000006">
    <property type="entry name" value="Clathrin interactor 1"/>
    <property type="match status" value="1"/>
</dbReference>
<keyword evidence="7" id="KW-1185">Reference proteome</keyword>
<dbReference type="PANTHER" id="PTHR12276">
    <property type="entry name" value="EPSIN/ENT-RELATED"/>
    <property type="match status" value="1"/>
</dbReference>
<dbReference type="Pfam" id="PF01417">
    <property type="entry name" value="ENTH"/>
    <property type="match status" value="1"/>
</dbReference>
<dbReference type="OrthoDB" id="4033880at2759"/>
<protein>
    <recommendedName>
        <fullName evidence="5">ENTH domain-containing protein</fullName>
    </recommendedName>
</protein>
<sequence>MDFSKVIGQTVRQIKREVNKKVLKLPEIEQKVLEATSNEPWGPHGTLMANIAQGTHNYGEYPLIMAILWRRMADTGKNWRHVYKSLLLLEYMVGHGSGKVIEEIRDNMARVRSLLDFQYVEQNGKDQGVNIRKKAQSLIGLVSDKEKVREVRYKAAANRQKYRGTSSVGDIHMPGTYGGGSPRADQGPYSSGRYSRVDDRWEGADRYAEASNAERGGGGGSSSGGGGGGGGGGGEFTSQSEEREWYHDREDDNKSEPDRHRDKLRVRPFEDRDSPSSFRGGDRRGANDDKDNFESDYNRNKSPVRSFEDRDSPSSFRGGDPRDKSHVRSFEDRDSPSSFRGGDLLDKSHVRSFEDRDSPSSSRGGDRRDKSRFRSFEDRDSPSSFRGGDHHDKSHVRSFEDRDSPSSFRGGDRRDKVQVQSFEDRDSPSSFSAGDRRNNLQVRSLEDRDSPSSFRGGDDGYPNEDEAQGAQQRRSESSRSRGNARGSTSQKEASRSPPSYEGATLMLVPQSGAAHYGLGQDEAVMMQAQKSPSGSASARGTRFAERSDFDFDPRRGALGRGSRADEASPTGSLSIAPSPEGWSNGNRTPVGNLFGESQFRATPSQAMAPSESPAVQGGFANGPGGGGGNTGLAVGVVVGGGAASISPAPFQPDGKFAALPESTGMTGKTALGVPAIIPIGTLGTGPMPVVPGPVLGTVPVTPGRVNPGATTPSSLPVASSTLKSAAMPLAPSPGVSSPPSAAGPATGSASMKQQASGDASTSSASTAGPGTPANAAASGTKKHPALWADALSVGLVNLDLKPFKELPKSDVAKRTDSSTTAAKQKLAGTTWSLKPLPGSAEAGLAMLTAAGSSPRPQPAMDRSSPRPPPQAQNPKTPTSPVPSPVAAASPSQSRAMPPGEGKGI</sequence>
<feature type="compositionally biased region" description="Gly residues" evidence="4">
    <location>
        <begin position="215"/>
        <end position="235"/>
    </location>
</feature>
<evidence type="ECO:0000256" key="2">
    <source>
        <dbReference type="ARBA" id="ARBA00010130"/>
    </source>
</evidence>
<dbReference type="SMART" id="SM00273">
    <property type="entry name" value="ENTH"/>
    <property type="match status" value="1"/>
</dbReference>
<dbReference type="InterPro" id="IPR013809">
    <property type="entry name" value="ENTH"/>
</dbReference>
<proteinExistence type="inferred from homology"/>
<dbReference type="GO" id="GO:0030125">
    <property type="term" value="C:clathrin vesicle coat"/>
    <property type="evidence" value="ECO:0007669"/>
    <property type="project" value="TreeGrafter"/>
</dbReference>
<dbReference type="PROSITE" id="PS50942">
    <property type="entry name" value="ENTH"/>
    <property type="match status" value="1"/>
</dbReference>
<evidence type="ECO:0000259" key="5">
    <source>
        <dbReference type="PROSITE" id="PS50942"/>
    </source>
</evidence>
<feature type="compositionally biased region" description="Polar residues" evidence="4">
    <location>
        <begin position="528"/>
        <end position="538"/>
    </location>
</feature>
<feature type="region of interest" description="Disordered" evidence="4">
    <location>
        <begin position="210"/>
        <end position="506"/>
    </location>
</feature>
<feature type="compositionally biased region" description="Basic and acidic residues" evidence="4">
    <location>
        <begin position="240"/>
        <end position="299"/>
    </location>
</feature>
<dbReference type="GO" id="GO:0030276">
    <property type="term" value="F:clathrin binding"/>
    <property type="evidence" value="ECO:0007669"/>
    <property type="project" value="TreeGrafter"/>
</dbReference>
<name>A0A388MG96_CHABU</name>
<feature type="region of interest" description="Disordered" evidence="4">
    <location>
        <begin position="804"/>
        <end position="904"/>
    </location>
</feature>